<sequence>MHERKIYSSRVWVDNQLQPATLSFANESITAIAFEKSNEAQDYGDAVIMPGVIDVHVHINEPGRTEWEGFETATQAAAAGGTTTIIDMPLNASPVTTTLPAFNEKLDASKGKMNTNVGFYAGLIPGNAGHLEDLIEAGVVGVKCFLTHSGIDEFPNVTEKDLDEAMPIIAQHNIPLLAHCELYDTEIDCDFDNHPTSYQHYLASRPKQWENDAIDLMIRMCRKHNCPVHIVHVASAEALSKIEAAKKEGLSITAETCTQYIFFNAEDIPDANCIYKCAPPIREKANNEQLKQAFVSGVLDFITTDHSPAPPNIKEMESGNLKKAWGGIAGIQFLLTASWTALKNTMSLEQFIPLVTSKPAAFIKSDHKGEFKIGNDADIVIWNPDEIDLVKPEGVFFRYKISPYIAQNLNGKVLETIVNGTTVFQNQSIQNKNKGQWLLQK</sequence>
<dbReference type="SUPFAM" id="SSF51556">
    <property type="entry name" value="Metallo-dependent hydrolases"/>
    <property type="match status" value="1"/>
</dbReference>
<comment type="cofactor">
    <cofactor evidence="1">
        <name>Zn(2+)</name>
        <dbReference type="ChEBI" id="CHEBI:29105"/>
    </cofactor>
</comment>
<dbReference type="Gene3D" id="3.20.20.140">
    <property type="entry name" value="Metal-dependent hydrolases"/>
    <property type="match status" value="1"/>
</dbReference>
<evidence type="ECO:0000256" key="8">
    <source>
        <dbReference type="ARBA" id="ARBA00022723"/>
    </source>
</evidence>
<evidence type="ECO:0000313" key="12">
    <source>
        <dbReference type="EMBL" id="MFB9088269.1"/>
    </source>
</evidence>
<evidence type="ECO:0000256" key="1">
    <source>
        <dbReference type="ARBA" id="ARBA00001947"/>
    </source>
</evidence>
<evidence type="ECO:0000259" key="11">
    <source>
        <dbReference type="Pfam" id="PF01979"/>
    </source>
</evidence>
<dbReference type="EC" id="3.5.2.5" evidence="7"/>
<accession>A0ABV5GAY1</accession>
<dbReference type="Pfam" id="PF01979">
    <property type="entry name" value="Amidohydro_1"/>
    <property type="match status" value="1"/>
</dbReference>
<comment type="similarity">
    <text evidence="4">Belongs to the metallo-dependent hydrolases superfamily. DHOase family. Class I DHOase subfamily.</text>
</comment>
<dbReference type="Proteomes" id="UP001589576">
    <property type="component" value="Unassembled WGS sequence"/>
</dbReference>
<evidence type="ECO:0000256" key="6">
    <source>
        <dbReference type="ARBA" id="ARBA00011881"/>
    </source>
</evidence>
<dbReference type="PANTHER" id="PTHR43668">
    <property type="entry name" value="ALLANTOINASE"/>
    <property type="match status" value="1"/>
</dbReference>
<dbReference type="EMBL" id="JBHMFB010000003">
    <property type="protein sequence ID" value="MFB9088269.1"/>
    <property type="molecule type" value="Genomic_DNA"/>
</dbReference>
<comment type="caution">
    <text evidence="12">The sequence shown here is derived from an EMBL/GenBank/DDBJ whole genome shotgun (WGS) entry which is preliminary data.</text>
</comment>
<evidence type="ECO:0000256" key="7">
    <source>
        <dbReference type="ARBA" id="ARBA00012863"/>
    </source>
</evidence>
<keyword evidence="8" id="KW-0479">Metal-binding</keyword>
<feature type="domain" description="Amidohydrolase-related" evidence="11">
    <location>
        <begin position="47"/>
        <end position="423"/>
    </location>
</feature>
<dbReference type="InterPro" id="IPR017593">
    <property type="entry name" value="Allantoinase"/>
</dbReference>
<dbReference type="SUPFAM" id="SSF51338">
    <property type="entry name" value="Composite domain of metallo-dependent hydrolases"/>
    <property type="match status" value="1"/>
</dbReference>
<dbReference type="InterPro" id="IPR011059">
    <property type="entry name" value="Metal-dep_hydrolase_composite"/>
</dbReference>
<evidence type="ECO:0000256" key="2">
    <source>
        <dbReference type="ARBA" id="ARBA00002368"/>
    </source>
</evidence>
<reference evidence="12 13" key="1">
    <citation type="submission" date="2024-09" db="EMBL/GenBank/DDBJ databases">
        <authorList>
            <person name="Sun Q."/>
            <person name="Mori K."/>
        </authorList>
    </citation>
    <scope>NUCLEOTIDE SEQUENCE [LARGE SCALE GENOMIC DNA]</scope>
    <source>
        <strain evidence="12 13">CECT 8460</strain>
    </source>
</reference>
<dbReference type="InterPro" id="IPR006680">
    <property type="entry name" value="Amidohydro-rel"/>
</dbReference>
<keyword evidence="10" id="KW-0862">Zinc</keyword>
<evidence type="ECO:0000256" key="10">
    <source>
        <dbReference type="ARBA" id="ARBA00022833"/>
    </source>
</evidence>
<dbReference type="GO" id="GO:0004038">
    <property type="term" value="F:allantoinase activity"/>
    <property type="evidence" value="ECO:0007669"/>
    <property type="project" value="UniProtKB-EC"/>
</dbReference>
<comment type="similarity">
    <text evidence="5">Belongs to the metallo-dependent hydrolases superfamily. Allantoinase family.</text>
</comment>
<dbReference type="InterPro" id="IPR032466">
    <property type="entry name" value="Metal_Hydrolase"/>
</dbReference>
<proteinExistence type="inferred from homology"/>
<keyword evidence="13" id="KW-1185">Reference proteome</keyword>
<dbReference type="InterPro" id="IPR002195">
    <property type="entry name" value="Dihydroorotase_CS"/>
</dbReference>
<evidence type="ECO:0000256" key="3">
    <source>
        <dbReference type="ARBA" id="ARBA00004968"/>
    </source>
</evidence>
<dbReference type="PANTHER" id="PTHR43668:SF2">
    <property type="entry name" value="ALLANTOINASE"/>
    <property type="match status" value="1"/>
</dbReference>
<evidence type="ECO:0000256" key="5">
    <source>
        <dbReference type="ARBA" id="ARBA00010368"/>
    </source>
</evidence>
<evidence type="ECO:0000313" key="13">
    <source>
        <dbReference type="Proteomes" id="UP001589576"/>
    </source>
</evidence>
<protein>
    <recommendedName>
        <fullName evidence="7">allantoinase</fullName>
        <ecNumber evidence="7">3.5.2.5</ecNumber>
    </recommendedName>
</protein>
<evidence type="ECO:0000256" key="9">
    <source>
        <dbReference type="ARBA" id="ARBA00022801"/>
    </source>
</evidence>
<dbReference type="NCBIfam" id="TIGR03178">
    <property type="entry name" value="allantoinase"/>
    <property type="match status" value="1"/>
</dbReference>
<dbReference type="PROSITE" id="PS00482">
    <property type="entry name" value="DIHYDROOROTASE_1"/>
    <property type="match status" value="1"/>
</dbReference>
<comment type="subunit">
    <text evidence="6">Homotetramer.</text>
</comment>
<evidence type="ECO:0000256" key="4">
    <source>
        <dbReference type="ARBA" id="ARBA00010286"/>
    </source>
</evidence>
<keyword evidence="9 12" id="KW-0378">Hydrolase</keyword>
<organism evidence="12 13">
    <name type="scientific">Flavobacterium paronense</name>
    <dbReference type="NCBI Taxonomy" id="1392775"/>
    <lineage>
        <taxon>Bacteria</taxon>
        <taxon>Pseudomonadati</taxon>
        <taxon>Bacteroidota</taxon>
        <taxon>Flavobacteriia</taxon>
        <taxon>Flavobacteriales</taxon>
        <taxon>Flavobacteriaceae</taxon>
        <taxon>Flavobacterium</taxon>
    </lineage>
</organism>
<comment type="function">
    <text evidence="2">Catalyzes the reversible cyclization of carbamoyl aspartate to dihydroorotate.</text>
</comment>
<comment type="pathway">
    <text evidence="3">Nitrogen metabolism; (S)-allantoin degradation; allantoate from (S)-allantoin: step 1/1.</text>
</comment>
<dbReference type="InterPro" id="IPR050138">
    <property type="entry name" value="DHOase/Allantoinase_Hydrolase"/>
</dbReference>
<gene>
    <name evidence="12" type="primary">allB</name>
    <name evidence="12" type="ORF">ACFFUU_01490</name>
</gene>
<dbReference type="RefSeq" id="WP_290284866.1">
    <property type="nucleotide sequence ID" value="NZ_JAUFQN010000019.1"/>
</dbReference>
<name>A0ABV5GAY1_9FLAO</name>